<feature type="compositionally biased region" description="Low complexity" evidence="1">
    <location>
        <begin position="131"/>
        <end position="145"/>
    </location>
</feature>
<evidence type="ECO:0000313" key="3">
    <source>
        <dbReference type="Proteomes" id="UP000054560"/>
    </source>
</evidence>
<keyword evidence="3" id="KW-1185">Reference proteome</keyword>
<feature type="compositionally biased region" description="Polar residues" evidence="1">
    <location>
        <begin position="1"/>
        <end position="26"/>
    </location>
</feature>
<dbReference type="EMBL" id="KQ241598">
    <property type="protein sequence ID" value="KNC87781.1"/>
    <property type="molecule type" value="Genomic_DNA"/>
</dbReference>
<feature type="region of interest" description="Disordered" evidence="1">
    <location>
        <begin position="1"/>
        <end position="164"/>
    </location>
</feature>
<dbReference type="GeneID" id="25900543"/>
<evidence type="ECO:0000313" key="2">
    <source>
        <dbReference type="EMBL" id="KNC87781.1"/>
    </source>
</evidence>
<gene>
    <name evidence="2" type="ORF">SARC_00039</name>
</gene>
<dbReference type="RefSeq" id="XP_014161683.1">
    <property type="nucleotide sequence ID" value="XM_014306208.1"/>
</dbReference>
<organism evidence="2 3">
    <name type="scientific">Sphaeroforma arctica JP610</name>
    <dbReference type="NCBI Taxonomy" id="667725"/>
    <lineage>
        <taxon>Eukaryota</taxon>
        <taxon>Ichthyosporea</taxon>
        <taxon>Ichthyophonida</taxon>
        <taxon>Sphaeroforma</taxon>
    </lineage>
</organism>
<feature type="compositionally biased region" description="Low complexity" evidence="1">
    <location>
        <begin position="47"/>
        <end position="64"/>
    </location>
</feature>
<name>A0A0L0GG30_9EUKA</name>
<feature type="compositionally biased region" description="Basic residues" evidence="1">
    <location>
        <begin position="146"/>
        <end position="164"/>
    </location>
</feature>
<reference evidence="2 3" key="1">
    <citation type="submission" date="2011-02" db="EMBL/GenBank/DDBJ databases">
        <title>The Genome Sequence of Sphaeroforma arctica JP610.</title>
        <authorList>
            <consortium name="The Broad Institute Genome Sequencing Platform"/>
            <person name="Russ C."/>
            <person name="Cuomo C."/>
            <person name="Young S.K."/>
            <person name="Zeng Q."/>
            <person name="Gargeya S."/>
            <person name="Alvarado L."/>
            <person name="Berlin A."/>
            <person name="Chapman S.B."/>
            <person name="Chen Z."/>
            <person name="Freedman E."/>
            <person name="Gellesch M."/>
            <person name="Goldberg J."/>
            <person name="Griggs A."/>
            <person name="Gujja S."/>
            <person name="Heilman E."/>
            <person name="Heiman D."/>
            <person name="Howarth C."/>
            <person name="Mehta T."/>
            <person name="Neiman D."/>
            <person name="Pearson M."/>
            <person name="Roberts A."/>
            <person name="Saif S."/>
            <person name="Shea T."/>
            <person name="Shenoy N."/>
            <person name="Sisk P."/>
            <person name="Stolte C."/>
            <person name="Sykes S."/>
            <person name="White J."/>
            <person name="Yandava C."/>
            <person name="Burger G."/>
            <person name="Gray M.W."/>
            <person name="Holland P.W.H."/>
            <person name="King N."/>
            <person name="Lang F.B.F."/>
            <person name="Roger A.J."/>
            <person name="Ruiz-Trillo I."/>
            <person name="Haas B."/>
            <person name="Nusbaum C."/>
            <person name="Birren B."/>
        </authorList>
    </citation>
    <scope>NUCLEOTIDE SEQUENCE [LARGE SCALE GENOMIC DNA]</scope>
    <source>
        <strain evidence="2 3">JP610</strain>
    </source>
</reference>
<protein>
    <submittedName>
        <fullName evidence="2">Uncharacterized protein</fullName>
    </submittedName>
</protein>
<evidence type="ECO:0000256" key="1">
    <source>
        <dbReference type="SAM" id="MobiDB-lite"/>
    </source>
</evidence>
<accession>A0A0L0GG30</accession>
<dbReference type="Proteomes" id="UP000054560">
    <property type="component" value="Unassembled WGS sequence"/>
</dbReference>
<dbReference type="AlphaFoldDB" id="A0A0L0GG30"/>
<proteinExistence type="predicted"/>
<sequence length="164" mass="17245">MGGESIGTNRSTSGSTGRLAPTTETNGLPEKNKVRRKRGGGGRGEKTSSSGSPGKKASADSKAGVRNQDDRLDNNDSDALAIQSRGRTGKRSEQGTQRPVLRSPKVVADNGKGSSRGSTRKRGGRKNLATENGTENSSEAANASKKSSKRSHTKSKRKVSCFKK</sequence>